<reference evidence="1" key="1">
    <citation type="submission" date="2022-03" db="EMBL/GenBank/DDBJ databases">
        <title>Draft genome sequence of Aduncisulcus paluster, a free-living microaerophilic Fornicata.</title>
        <authorList>
            <person name="Yuyama I."/>
            <person name="Kume K."/>
            <person name="Tamura T."/>
            <person name="Inagaki Y."/>
            <person name="Hashimoto T."/>
        </authorList>
    </citation>
    <scope>NUCLEOTIDE SEQUENCE</scope>
    <source>
        <strain evidence="1">NY0171</strain>
    </source>
</reference>
<evidence type="ECO:0000313" key="1">
    <source>
        <dbReference type="EMBL" id="GKT13117.1"/>
    </source>
</evidence>
<dbReference type="EMBL" id="BQXS01011475">
    <property type="protein sequence ID" value="GKT13117.1"/>
    <property type="molecule type" value="Genomic_DNA"/>
</dbReference>
<gene>
    <name evidence="1" type="ORF">ADUPG1_010192</name>
</gene>
<name>A0ABQ5JQA4_9EUKA</name>
<comment type="caution">
    <text evidence="1">The sequence shown here is derived from an EMBL/GenBank/DDBJ whole genome shotgun (WGS) entry which is preliminary data.</text>
</comment>
<dbReference type="Proteomes" id="UP001057375">
    <property type="component" value="Unassembled WGS sequence"/>
</dbReference>
<organism evidence="1 2">
    <name type="scientific">Aduncisulcus paluster</name>
    <dbReference type="NCBI Taxonomy" id="2918883"/>
    <lineage>
        <taxon>Eukaryota</taxon>
        <taxon>Metamonada</taxon>
        <taxon>Carpediemonas-like organisms</taxon>
        <taxon>Aduncisulcus</taxon>
    </lineage>
</organism>
<proteinExistence type="predicted"/>
<sequence>MYTDLKSLSAGNDITDHQCHTISLTTSFSTLAGPHIRPQRQCPGLLKADVEILVDTSYTTAVIKTTEEEIEEAQC</sequence>
<protein>
    <submittedName>
        <fullName evidence="1">Uncharacterized protein</fullName>
    </submittedName>
</protein>
<keyword evidence="2" id="KW-1185">Reference proteome</keyword>
<evidence type="ECO:0000313" key="2">
    <source>
        <dbReference type="Proteomes" id="UP001057375"/>
    </source>
</evidence>
<accession>A0ABQ5JQA4</accession>